<evidence type="ECO:0000256" key="7">
    <source>
        <dbReference type="ARBA" id="ARBA00023239"/>
    </source>
</evidence>
<dbReference type="SUPFAM" id="SSF143081">
    <property type="entry name" value="BB1717-like"/>
    <property type="match status" value="1"/>
</dbReference>
<dbReference type="Pfam" id="PF02586">
    <property type="entry name" value="SRAP"/>
    <property type="match status" value="1"/>
</dbReference>
<name>A0A401UEL6_9BACT</name>
<keyword evidence="3" id="KW-0227">DNA damage</keyword>
<keyword evidence="7" id="KW-0456">Lyase</keyword>
<dbReference type="InterPro" id="IPR003738">
    <property type="entry name" value="SRAP"/>
</dbReference>
<evidence type="ECO:0000256" key="3">
    <source>
        <dbReference type="ARBA" id="ARBA00022763"/>
    </source>
</evidence>
<sequence>MIERYTLTATREQLQQRFGVDVPESYKSLYNAAPTHLLPVILQGSAGISFFYWGTPPEWAKNKHVSEKLINIRAESFSERPAMRKTLKRYRCLIPADGFYAWKKVGKKTLIPHRFIIADKSPISFAGIWEEFEDNEGQTHHTFMLITAQSNPLVNSMSERMPMIFEKAQEQIWMDADASEEALLALFKVYLESKMSLYTVSPRINDSTINVPSLIIATPPADQFGNLTLFD</sequence>
<keyword evidence="2 8" id="KW-0645">Protease</keyword>
<evidence type="ECO:0000313" key="9">
    <source>
        <dbReference type="EMBL" id="GCC53351.1"/>
    </source>
</evidence>
<dbReference type="InterPro" id="IPR036590">
    <property type="entry name" value="SRAP-like"/>
</dbReference>
<dbReference type="GO" id="GO:0003697">
    <property type="term" value="F:single-stranded DNA binding"/>
    <property type="evidence" value="ECO:0007669"/>
    <property type="project" value="InterPro"/>
</dbReference>
<dbReference type="PANTHER" id="PTHR13604">
    <property type="entry name" value="DC12-RELATED"/>
    <property type="match status" value="1"/>
</dbReference>
<keyword evidence="10" id="KW-1185">Reference proteome</keyword>
<dbReference type="GO" id="GO:0006508">
    <property type="term" value="P:proteolysis"/>
    <property type="evidence" value="ECO:0007669"/>
    <property type="project" value="UniProtKB-KW"/>
</dbReference>
<evidence type="ECO:0000256" key="8">
    <source>
        <dbReference type="RuleBase" id="RU364100"/>
    </source>
</evidence>
<evidence type="ECO:0000256" key="1">
    <source>
        <dbReference type="ARBA" id="ARBA00008136"/>
    </source>
</evidence>
<dbReference type="OrthoDB" id="9782620at2"/>
<dbReference type="Proteomes" id="UP000288227">
    <property type="component" value="Unassembled WGS sequence"/>
</dbReference>
<evidence type="ECO:0000256" key="5">
    <source>
        <dbReference type="ARBA" id="ARBA00023124"/>
    </source>
</evidence>
<dbReference type="GO" id="GO:0016829">
    <property type="term" value="F:lyase activity"/>
    <property type="evidence" value="ECO:0007669"/>
    <property type="project" value="UniProtKB-KW"/>
</dbReference>
<dbReference type="PANTHER" id="PTHR13604:SF0">
    <property type="entry name" value="ABASIC SITE PROCESSING PROTEIN HMCES"/>
    <property type="match status" value="1"/>
</dbReference>
<dbReference type="EC" id="3.4.-.-" evidence="8"/>
<evidence type="ECO:0000256" key="2">
    <source>
        <dbReference type="ARBA" id="ARBA00022670"/>
    </source>
</evidence>
<dbReference type="EMBL" id="BHXQ01000007">
    <property type="protein sequence ID" value="GCC53351.1"/>
    <property type="molecule type" value="Genomic_DNA"/>
</dbReference>
<keyword evidence="5" id="KW-0190">Covalent protein-DNA linkage</keyword>
<accession>A0A401UEL6</accession>
<evidence type="ECO:0000256" key="4">
    <source>
        <dbReference type="ARBA" id="ARBA00022801"/>
    </source>
</evidence>
<comment type="similarity">
    <text evidence="1 8">Belongs to the SOS response-associated peptidase family.</text>
</comment>
<dbReference type="Gene3D" id="3.90.1680.10">
    <property type="entry name" value="SOS response associated peptidase-like"/>
    <property type="match status" value="1"/>
</dbReference>
<comment type="caution">
    <text evidence="9">The sequence shown here is derived from an EMBL/GenBank/DDBJ whole genome shotgun (WGS) entry which is preliminary data.</text>
</comment>
<dbReference type="AlphaFoldDB" id="A0A401UEL6"/>
<dbReference type="GO" id="GO:0106300">
    <property type="term" value="P:protein-DNA covalent cross-linking repair"/>
    <property type="evidence" value="ECO:0007669"/>
    <property type="project" value="InterPro"/>
</dbReference>
<dbReference type="GO" id="GO:0008233">
    <property type="term" value="F:peptidase activity"/>
    <property type="evidence" value="ECO:0007669"/>
    <property type="project" value="UniProtKB-KW"/>
</dbReference>
<keyword evidence="6" id="KW-0238">DNA-binding</keyword>
<gene>
    <name evidence="9" type="ORF">SanaruYs_35940</name>
</gene>
<dbReference type="RefSeq" id="WP_127123999.1">
    <property type="nucleotide sequence ID" value="NZ_BHXQ01000007.1"/>
</dbReference>
<organism evidence="9 10">
    <name type="scientific">Chryseotalea sanaruensis</name>
    <dbReference type="NCBI Taxonomy" id="2482724"/>
    <lineage>
        <taxon>Bacteria</taxon>
        <taxon>Pseudomonadati</taxon>
        <taxon>Bacteroidota</taxon>
        <taxon>Cytophagia</taxon>
        <taxon>Cytophagales</taxon>
        <taxon>Chryseotaleaceae</taxon>
        <taxon>Chryseotalea</taxon>
    </lineage>
</organism>
<evidence type="ECO:0000313" key="10">
    <source>
        <dbReference type="Proteomes" id="UP000288227"/>
    </source>
</evidence>
<reference evidence="9 10" key="1">
    <citation type="submission" date="2018-11" db="EMBL/GenBank/DDBJ databases">
        <title>Chryseotalea sanarue gen. nov., sp., nov., a member of the family Cytophagaceae, isolated from a brackish lake in Hamamatsu Japan.</title>
        <authorList>
            <person name="Maejima Y."/>
            <person name="Iino T."/>
            <person name="Muraguchi Y."/>
            <person name="Fukuda K."/>
            <person name="Ohkuma M."/>
            <person name="Moriuchi R."/>
            <person name="Dohra H."/>
            <person name="Kimbara K."/>
            <person name="Shintani M."/>
        </authorList>
    </citation>
    <scope>NUCLEOTIDE SEQUENCE [LARGE SCALE GENOMIC DNA]</scope>
    <source>
        <strain evidence="9 10">Ys</strain>
    </source>
</reference>
<keyword evidence="4 8" id="KW-0378">Hydrolase</keyword>
<proteinExistence type="inferred from homology"/>
<evidence type="ECO:0000256" key="6">
    <source>
        <dbReference type="ARBA" id="ARBA00023125"/>
    </source>
</evidence>
<protein>
    <recommendedName>
        <fullName evidence="8">Abasic site processing protein</fullName>
        <ecNumber evidence="8">3.4.-.-</ecNumber>
    </recommendedName>
</protein>